<reference evidence="3" key="1">
    <citation type="submission" date="2017-04" db="EMBL/GenBank/DDBJ databases">
        <authorList>
            <person name="Varghese N."/>
            <person name="Submissions S."/>
        </authorList>
    </citation>
    <scope>NUCLEOTIDE SEQUENCE [LARGE SCALE GENOMIC DNA]</scope>
    <source>
        <strain evidence="3">DSM 21500</strain>
    </source>
</reference>
<evidence type="ECO:0000256" key="1">
    <source>
        <dbReference type="SAM" id="Phobius"/>
    </source>
</evidence>
<evidence type="ECO:0000313" key="2">
    <source>
        <dbReference type="EMBL" id="SMC41632.1"/>
    </source>
</evidence>
<accession>A0A1W1YZX7</accession>
<name>A0A1W1YZX7_9LACT</name>
<keyword evidence="3" id="KW-1185">Reference proteome</keyword>
<sequence>MFLWTYITSIFHPQRIFKNHQSFSWVKMSVIFLIWTLIWLVPMTIHFTNLSTIEESHQFQEISSSVPREALNQLKHAPKQGRGLGDETQTKQYQSENLIVSVMPPADDVSNLLEDHQNVILLVPEGFTIQVDYDKRYSASFPKDWDKHLDSSEDFINALDRAVVNDYQSNKQMIFLFGRHLVFLIFGIGGLFIIGSFFRRIVISHRWDIYNFEATMNIVGLALGVPAFLATILGLFKPNIVMMLIIIWGGTVTQLYYSYKKTGFKNNFN</sequence>
<keyword evidence="1" id="KW-1133">Transmembrane helix</keyword>
<proteinExistence type="predicted"/>
<protein>
    <submittedName>
        <fullName evidence="2">Maltodextrin utilization protein YvdJ</fullName>
    </submittedName>
</protein>
<dbReference type="EMBL" id="FWXK01000005">
    <property type="protein sequence ID" value="SMC41632.1"/>
    <property type="molecule type" value="Genomic_DNA"/>
</dbReference>
<keyword evidence="1" id="KW-0812">Transmembrane</keyword>
<dbReference type="STRING" id="371602.SAMN04487984_1007"/>
<feature type="transmembrane region" description="Helical" evidence="1">
    <location>
        <begin position="240"/>
        <end position="259"/>
    </location>
</feature>
<organism evidence="2 3">
    <name type="scientific">Aerococcus suis</name>
    <dbReference type="NCBI Taxonomy" id="371602"/>
    <lineage>
        <taxon>Bacteria</taxon>
        <taxon>Bacillati</taxon>
        <taxon>Bacillota</taxon>
        <taxon>Bacilli</taxon>
        <taxon>Lactobacillales</taxon>
        <taxon>Aerococcaceae</taxon>
        <taxon>Aerococcus</taxon>
    </lineage>
</organism>
<dbReference type="Proteomes" id="UP000243884">
    <property type="component" value="Unassembled WGS sequence"/>
</dbReference>
<feature type="transmembrane region" description="Helical" evidence="1">
    <location>
        <begin position="23"/>
        <end position="41"/>
    </location>
</feature>
<keyword evidence="1" id="KW-0472">Membrane</keyword>
<gene>
    <name evidence="2" type="ORF">SAMN04487984_1007</name>
</gene>
<dbReference type="AlphaFoldDB" id="A0A1W1YZX7"/>
<evidence type="ECO:0000313" key="3">
    <source>
        <dbReference type="Proteomes" id="UP000243884"/>
    </source>
</evidence>
<feature type="transmembrane region" description="Helical" evidence="1">
    <location>
        <begin position="214"/>
        <end position="233"/>
    </location>
</feature>
<dbReference type="OrthoDB" id="2134370at2"/>
<dbReference type="RefSeq" id="WP_084099140.1">
    <property type="nucleotide sequence ID" value="NZ_FWXK01000005.1"/>
</dbReference>
<feature type="transmembrane region" description="Helical" evidence="1">
    <location>
        <begin position="181"/>
        <end position="202"/>
    </location>
</feature>